<sequence>MNLGPRVILASVIVSSVLMGCASPRSFLGASLPKMKYEDVKKREIPLRLQLIVEFQRNGDPFPRGDIPLRDYAAKILGDTGVITPIDAVSAADDQGEGAIRIVLNNIADSGTVAAEASRSGFPLWMVGKTITDAYTMSMAITIKGKTIRRTGIKHAFHTALGNMEIPEGIEVFPSNEAFGRMLEQMILRGLQDMQRSGELSWLGSPGSIVFS</sequence>
<reference evidence="1 2" key="1">
    <citation type="submission" date="2016-10" db="EMBL/GenBank/DDBJ databases">
        <authorList>
            <person name="Varghese N."/>
            <person name="Submissions S."/>
        </authorList>
    </citation>
    <scope>NUCLEOTIDE SEQUENCE [LARGE SCALE GENOMIC DNA]</scope>
    <source>
        <strain evidence="1 2">Nl1</strain>
    </source>
</reference>
<accession>A0ABY0TKQ0</accession>
<evidence type="ECO:0000313" key="2">
    <source>
        <dbReference type="Proteomes" id="UP000183471"/>
    </source>
</evidence>
<organism evidence="1 2">
    <name type="scientific">Nitrosospira multiformis</name>
    <dbReference type="NCBI Taxonomy" id="1231"/>
    <lineage>
        <taxon>Bacteria</taxon>
        <taxon>Pseudomonadati</taxon>
        <taxon>Pseudomonadota</taxon>
        <taxon>Betaproteobacteria</taxon>
        <taxon>Nitrosomonadales</taxon>
        <taxon>Nitrosomonadaceae</taxon>
        <taxon>Nitrosospira</taxon>
    </lineage>
</organism>
<dbReference type="Proteomes" id="UP000183471">
    <property type="component" value="Unassembled WGS sequence"/>
</dbReference>
<evidence type="ECO:0008006" key="3">
    <source>
        <dbReference type="Google" id="ProtNLM"/>
    </source>
</evidence>
<protein>
    <recommendedName>
        <fullName evidence="3">Lipoprotein</fullName>
    </recommendedName>
</protein>
<dbReference type="EMBL" id="FNKY01000001">
    <property type="protein sequence ID" value="SDQ75711.1"/>
    <property type="molecule type" value="Genomic_DNA"/>
</dbReference>
<keyword evidence="2" id="KW-1185">Reference proteome</keyword>
<comment type="caution">
    <text evidence="1">The sequence shown here is derived from an EMBL/GenBank/DDBJ whole genome shotgun (WGS) entry which is preliminary data.</text>
</comment>
<dbReference type="PROSITE" id="PS51257">
    <property type="entry name" value="PROKAR_LIPOPROTEIN"/>
    <property type="match status" value="1"/>
</dbReference>
<dbReference type="RefSeq" id="WP_074632325.1">
    <property type="nucleotide sequence ID" value="NZ_FNKY01000001.1"/>
</dbReference>
<gene>
    <name evidence="1" type="ORF">SAMN05216402_2166</name>
</gene>
<proteinExistence type="predicted"/>
<evidence type="ECO:0000313" key="1">
    <source>
        <dbReference type="EMBL" id="SDQ75711.1"/>
    </source>
</evidence>
<name>A0ABY0TKQ0_9PROT</name>